<dbReference type="Proteomes" id="UP001487740">
    <property type="component" value="Unassembled WGS sequence"/>
</dbReference>
<organism evidence="2 3">
    <name type="scientific">Scylla paramamosain</name>
    <name type="common">Mud crab</name>
    <dbReference type="NCBI Taxonomy" id="85552"/>
    <lineage>
        <taxon>Eukaryota</taxon>
        <taxon>Metazoa</taxon>
        <taxon>Ecdysozoa</taxon>
        <taxon>Arthropoda</taxon>
        <taxon>Crustacea</taxon>
        <taxon>Multicrustacea</taxon>
        <taxon>Malacostraca</taxon>
        <taxon>Eumalacostraca</taxon>
        <taxon>Eucarida</taxon>
        <taxon>Decapoda</taxon>
        <taxon>Pleocyemata</taxon>
        <taxon>Brachyura</taxon>
        <taxon>Eubrachyura</taxon>
        <taxon>Portunoidea</taxon>
        <taxon>Portunidae</taxon>
        <taxon>Portuninae</taxon>
        <taxon>Scylla</taxon>
    </lineage>
</organism>
<name>A0AAW0SY15_SCYPA</name>
<keyword evidence="3" id="KW-1185">Reference proteome</keyword>
<accession>A0AAW0SY15</accession>
<gene>
    <name evidence="2" type="ORF">O3P69_016737</name>
</gene>
<protein>
    <submittedName>
        <fullName evidence="2">Uncharacterized protein</fullName>
    </submittedName>
</protein>
<feature type="compositionally biased region" description="Polar residues" evidence="1">
    <location>
        <begin position="8"/>
        <end position="21"/>
    </location>
</feature>
<evidence type="ECO:0000313" key="3">
    <source>
        <dbReference type="Proteomes" id="UP001487740"/>
    </source>
</evidence>
<dbReference type="AlphaFoldDB" id="A0AAW0SY15"/>
<sequence length="213" mass="22623">MTRGSEGARNNATRTGTGETELSTTATRLLVHHTLRGACPRPTRAVQCVASGTQACVRAEALRRMSILASLSWRPRLPGVPALAAPRQAAPAVPAMTEESREGRRPPHYLNSTHDLEISPRNGRRWCSSYRKGVCWGAGGEGGVQRGQRVVALVVVVLVATHSQSVSQGASGRGKVSRYSVHSPLLASSPSRAGCSAWPSVRCEHRGVSAADE</sequence>
<evidence type="ECO:0000256" key="1">
    <source>
        <dbReference type="SAM" id="MobiDB-lite"/>
    </source>
</evidence>
<feature type="region of interest" description="Disordered" evidence="1">
    <location>
        <begin position="88"/>
        <end position="115"/>
    </location>
</feature>
<evidence type="ECO:0000313" key="2">
    <source>
        <dbReference type="EMBL" id="KAK8380330.1"/>
    </source>
</evidence>
<comment type="caution">
    <text evidence="2">The sequence shown here is derived from an EMBL/GenBank/DDBJ whole genome shotgun (WGS) entry which is preliminary data.</text>
</comment>
<reference evidence="2 3" key="1">
    <citation type="submission" date="2023-03" db="EMBL/GenBank/DDBJ databases">
        <title>High-quality genome of Scylla paramamosain provides insights in environmental adaptation.</title>
        <authorList>
            <person name="Zhang L."/>
        </authorList>
    </citation>
    <scope>NUCLEOTIDE SEQUENCE [LARGE SCALE GENOMIC DNA]</scope>
    <source>
        <strain evidence="2">LZ_2023a</strain>
        <tissue evidence="2">Muscle</tissue>
    </source>
</reference>
<feature type="region of interest" description="Disordered" evidence="1">
    <location>
        <begin position="1"/>
        <end position="21"/>
    </location>
</feature>
<dbReference type="EMBL" id="JARAKH010000042">
    <property type="protein sequence ID" value="KAK8380330.1"/>
    <property type="molecule type" value="Genomic_DNA"/>
</dbReference>
<proteinExistence type="predicted"/>